<sequence length="103" mass="12338">MFVSRYSYCPFYLSDEFRSPSNRRERKLVRQMKQFFKKDCIYQKNPAIYLTYANTGLGAYGIDTTCCFSNVFVPMGDILKNEFYDNTLHHDYKKIYPELKPAW</sequence>
<dbReference type="EMBL" id="DS113883">
    <property type="protein sequence ID" value="EAX93955.1"/>
    <property type="molecule type" value="Genomic_DNA"/>
</dbReference>
<protein>
    <submittedName>
        <fullName evidence="1">Uncharacterized protein</fullName>
    </submittedName>
</protein>
<keyword evidence="2" id="KW-1185">Reference proteome</keyword>
<evidence type="ECO:0000313" key="1">
    <source>
        <dbReference type="EMBL" id="EAX93955.1"/>
    </source>
</evidence>
<dbReference type="KEGG" id="tva:4751681"/>
<dbReference type="VEuPathDB" id="TrichDB:TVAG_428850"/>
<dbReference type="AlphaFoldDB" id="A2FM99"/>
<reference evidence="1" key="1">
    <citation type="submission" date="2006-10" db="EMBL/GenBank/DDBJ databases">
        <authorList>
            <person name="Amadeo P."/>
            <person name="Zhao Q."/>
            <person name="Wortman J."/>
            <person name="Fraser-Liggett C."/>
            <person name="Carlton J."/>
        </authorList>
    </citation>
    <scope>NUCLEOTIDE SEQUENCE</scope>
    <source>
        <strain evidence="1">G3</strain>
    </source>
</reference>
<accession>A2FM99</accession>
<dbReference type="Proteomes" id="UP000001542">
    <property type="component" value="Unassembled WGS sequence"/>
</dbReference>
<organism evidence="1 2">
    <name type="scientific">Trichomonas vaginalis (strain ATCC PRA-98 / G3)</name>
    <dbReference type="NCBI Taxonomy" id="412133"/>
    <lineage>
        <taxon>Eukaryota</taxon>
        <taxon>Metamonada</taxon>
        <taxon>Parabasalia</taxon>
        <taxon>Trichomonadida</taxon>
        <taxon>Trichomonadidae</taxon>
        <taxon>Trichomonas</taxon>
    </lineage>
</organism>
<evidence type="ECO:0000313" key="2">
    <source>
        <dbReference type="Proteomes" id="UP000001542"/>
    </source>
</evidence>
<dbReference type="RefSeq" id="XP_001306885.1">
    <property type="nucleotide sequence ID" value="XM_001306884.1"/>
</dbReference>
<reference evidence="1" key="2">
    <citation type="journal article" date="2007" name="Science">
        <title>Draft genome sequence of the sexually transmitted pathogen Trichomonas vaginalis.</title>
        <authorList>
            <person name="Carlton J.M."/>
            <person name="Hirt R.P."/>
            <person name="Silva J.C."/>
            <person name="Delcher A.L."/>
            <person name="Schatz M."/>
            <person name="Zhao Q."/>
            <person name="Wortman J.R."/>
            <person name="Bidwell S.L."/>
            <person name="Alsmark U.C.M."/>
            <person name="Besteiro S."/>
            <person name="Sicheritz-Ponten T."/>
            <person name="Noel C.J."/>
            <person name="Dacks J.B."/>
            <person name="Foster P.G."/>
            <person name="Simillion C."/>
            <person name="Van de Peer Y."/>
            <person name="Miranda-Saavedra D."/>
            <person name="Barton G.J."/>
            <person name="Westrop G.D."/>
            <person name="Mueller S."/>
            <person name="Dessi D."/>
            <person name="Fiori P.L."/>
            <person name="Ren Q."/>
            <person name="Paulsen I."/>
            <person name="Zhang H."/>
            <person name="Bastida-Corcuera F.D."/>
            <person name="Simoes-Barbosa A."/>
            <person name="Brown M.T."/>
            <person name="Hayes R.D."/>
            <person name="Mukherjee M."/>
            <person name="Okumura C.Y."/>
            <person name="Schneider R."/>
            <person name="Smith A.J."/>
            <person name="Vanacova S."/>
            <person name="Villalvazo M."/>
            <person name="Haas B.J."/>
            <person name="Pertea M."/>
            <person name="Feldblyum T.V."/>
            <person name="Utterback T.R."/>
            <person name="Shu C.L."/>
            <person name="Osoegawa K."/>
            <person name="de Jong P.J."/>
            <person name="Hrdy I."/>
            <person name="Horvathova L."/>
            <person name="Zubacova Z."/>
            <person name="Dolezal P."/>
            <person name="Malik S.B."/>
            <person name="Logsdon J.M. Jr."/>
            <person name="Henze K."/>
            <person name="Gupta A."/>
            <person name="Wang C.C."/>
            <person name="Dunne R.L."/>
            <person name="Upcroft J.A."/>
            <person name="Upcroft P."/>
            <person name="White O."/>
            <person name="Salzberg S.L."/>
            <person name="Tang P."/>
            <person name="Chiu C.-H."/>
            <person name="Lee Y.-S."/>
            <person name="Embley T.M."/>
            <person name="Coombs G.H."/>
            <person name="Mottram J.C."/>
            <person name="Tachezy J."/>
            <person name="Fraser-Liggett C.M."/>
            <person name="Johnson P.J."/>
        </authorList>
    </citation>
    <scope>NUCLEOTIDE SEQUENCE [LARGE SCALE GENOMIC DNA]</scope>
    <source>
        <strain evidence="1">G3</strain>
    </source>
</reference>
<gene>
    <name evidence="1" type="ORF">TVAG_428850</name>
</gene>
<dbReference type="VEuPathDB" id="TrichDB:TVAGG3_0864540"/>
<proteinExistence type="predicted"/>
<dbReference type="InParanoid" id="A2FM99"/>
<name>A2FM99_TRIV3</name>